<name>A0A3N4R8J1_9ACTN</name>
<protein>
    <submittedName>
        <fullName evidence="1">Uncharacterized protein</fullName>
    </submittedName>
</protein>
<dbReference type="InterPro" id="IPR053746">
    <property type="entry name" value="Viral_HT_Connector_Assembly"/>
</dbReference>
<comment type="caution">
    <text evidence="1">The sequence shown here is derived from an EMBL/GenBank/DDBJ whole genome shotgun (WGS) entry which is preliminary data.</text>
</comment>
<proteinExistence type="predicted"/>
<dbReference type="EMBL" id="RKQG01000004">
    <property type="protein sequence ID" value="RPE27285.1"/>
    <property type="molecule type" value="Genomic_DNA"/>
</dbReference>
<accession>A0A3N4R8J1</accession>
<organism evidence="1 2">
    <name type="scientific">Kitasatospora cineracea</name>
    <dbReference type="NCBI Taxonomy" id="88074"/>
    <lineage>
        <taxon>Bacteria</taxon>
        <taxon>Bacillati</taxon>
        <taxon>Actinomycetota</taxon>
        <taxon>Actinomycetes</taxon>
        <taxon>Kitasatosporales</taxon>
        <taxon>Streptomycetaceae</taxon>
        <taxon>Kitasatospora</taxon>
    </lineage>
</organism>
<evidence type="ECO:0000313" key="1">
    <source>
        <dbReference type="EMBL" id="RPE27285.1"/>
    </source>
</evidence>
<dbReference type="AlphaFoldDB" id="A0A3N4R8J1"/>
<sequence length="209" mass="23020">MSLPPLATKEDLLTALGRTVDDASATLALRRASARVRKYAQQDFTVATGDTITLPGNVRTLLLPQRPLIVDGAHPLTVTELIGVTGYEYTCIEGRDYTRLGSNLTRGDQVWAPTRLMGWPHVRPTGVWAERVRITYSHGYPETPDDVEDIVLDLAVMNLSNPQNLRSETIDDYSRTFAAETIGNARLSAEHKADLKPYRAGAFSVAPSR</sequence>
<keyword evidence="2" id="KW-1185">Reference proteome</keyword>
<gene>
    <name evidence="1" type="ORF">EDD38_7430</name>
</gene>
<dbReference type="Gene3D" id="1.10.246.150">
    <property type="match status" value="1"/>
</dbReference>
<dbReference type="Proteomes" id="UP000266906">
    <property type="component" value="Unassembled WGS sequence"/>
</dbReference>
<evidence type="ECO:0000313" key="2">
    <source>
        <dbReference type="Proteomes" id="UP000266906"/>
    </source>
</evidence>
<reference evidence="1 2" key="1">
    <citation type="submission" date="2018-11" db="EMBL/GenBank/DDBJ databases">
        <title>Sequencing the genomes of 1000 actinobacteria strains.</title>
        <authorList>
            <person name="Klenk H.-P."/>
        </authorList>
    </citation>
    <scope>NUCLEOTIDE SEQUENCE [LARGE SCALE GENOMIC DNA]</scope>
    <source>
        <strain evidence="1 2">DSM 44781</strain>
    </source>
</reference>
<dbReference type="RefSeq" id="WP_123821639.1">
    <property type="nucleotide sequence ID" value="NZ_RKQG01000004.1"/>
</dbReference>